<dbReference type="Proteomes" id="UP000595140">
    <property type="component" value="Unassembled WGS sequence"/>
</dbReference>
<reference evidence="2 3" key="1">
    <citation type="submission" date="2018-04" db="EMBL/GenBank/DDBJ databases">
        <authorList>
            <person name="Vogel A."/>
        </authorList>
    </citation>
    <scope>NUCLEOTIDE SEQUENCE [LARGE SCALE GENOMIC DNA]</scope>
</reference>
<accession>A0A484NM06</accession>
<feature type="region of interest" description="Disordered" evidence="1">
    <location>
        <begin position="1"/>
        <end position="44"/>
    </location>
</feature>
<feature type="compositionally biased region" description="Polar residues" evidence="1">
    <location>
        <begin position="31"/>
        <end position="44"/>
    </location>
</feature>
<dbReference type="AlphaFoldDB" id="A0A484NM06"/>
<proteinExistence type="predicted"/>
<keyword evidence="3" id="KW-1185">Reference proteome</keyword>
<name>A0A484NM06_9ASTE</name>
<organism evidence="2 3">
    <name type="scientific">Cuscuta campestris</name>
    <dbReference type="NCBI Taxonomy" id="132261"/>
    <lineage>
        <taxon>Eukaryota</taxon>
        <taxon>Viridiplantae</taxon>
        <taxon>Streptophyta</taxon>
        <taxon>Embryophyta</taxon>
        <taxon>Tracheophyta</taxon>
        <taxon>Spermatophyta</taxon>
        <taxon>Magnoliopsida</taxon>
        <taxon>eudicotyledons</taxon>
        <taxon>Gunneridae</taxon>
        <taxon>Pentapetalae</taxon>
        <taxon>asterids</taxon>
        <taxon>lamiids</taxon>
        <taxon>Solanales</taxon>
        <taxon>Convolvulaceae</taxon>
        <taxon>Cuscuteae</taxon>
        <taxon>Cuscuta</taxon>
        <taxon>Cuscuta subgen. Grammica</taxon>
        <taxon>Cuscuta sect. Cleistogrammica</taxon>
    </lineage>
</organism>
<evidence type="ECO:0000256" key="1">
    <source>
        <dbReference type="SAM" id="MobiDB-lite"/>
    </source>
</evidence>
<protein>
    <submittedName>
        <fullName evidence="2">Uncharacterized protein</fullName>
    </submittedName>
</protein>
<feature type="region of interest" description="Disordered" evidence="1">
    <location>
        <begin position="56"/>
        <end position="95"/>
    </location>
</feature>
<evidence type="ECO:0000313" key="3">
    <source>
        <dbReference type="Proteomes" id="UP000595140"/>
    </source>
</evidence>
<evidence type="ECO:0000313" key="2">
    <source>
        <dbReference type="EMBL" id="VFR02582.1"/>
    </source>
</evidence>
<dbReference type="EMBL" id="OOIL02006828">
    <property type="protein sequence ID" value="VFR02582.1"/>
    <property type="molecule type" value="Genomic_DNA"/>
</dbReference>
<feature type="compositionally biased region" description="Basic and acidic residues" evidence="1">
    <location>
        <begin position="9"/>
        <end position="27"/>
    </location>
</feature>
<sequence length="95" mass="11049">MPKKKTRNQRAEFSDKRPLIFHIRERGGNPTIPNSSRSSNLQETQAQKALFCSSMAETETHRALRNQRFKGRRNESPNRIQNRHPPPRQPSVRCG</sequence>
<gene>
    <name evidence="2" type="ORF">CCAM_LOCUS44357</name>
</gene>